<dbReference type="PATRIC" id="fig|46429.4.peg.985"/>
<reference evidence="1 2" key="1">
    <citation type="submission" date="2014-02" db="EMBL/GenBank/DDBJ databases">
        <title>Whole genome sequence of Sphingobium chlorophenolicum NBRC 16172.</title>
        <authorList>
            <person name="Gan H.M."/>
            <person name="Gan H.Y."/>
            <person name="Chew T.H."/>
            <person name="Savka M.A."/>
        </authorList>
    </citation>
    <scope>NUCLEOTIDE SEQUENCE [LARGE SCALE GENOMIC DNA]</scope>
    <source>
        <strain evidence="1 2">NBRC 16172</strain>
    </source>
</reference>
<dbReference type="AlphaFoldDB" id="A0A081RHX2"/>
<dbReference type="EMBL" id="JFHR01000007">
    <property type="protein sequence ID" value="KEQ54795.1"/>
    <property type="molecule type" value="Genomic_DNA"/>
</dbReference>
<sequence>MDLNEKDPGVTRALALALMRQAREYLGAIGEDEASLHLQRAIDALLKPAPGNSAQA</sequence>
<accession>A0A081RHX2</accession>
<proteinExistence type="predicted"/>
<evidence type="ECO:0000313" key="1">
    <source>
        <dbReference type="EMBL" id="KEQ54795.1"/>
    </source>
</evidence>
<dbReference type="Proteomes" id="UP000028411">
    <property type="component" value="Unassembled WGS sequence"/>
</dbReference>
<comment type="caution">
    <text evidence="1">The sequence shown here is derived from an EMBL/GenBank/DDBJ whole genome shotgun (WGS) entry which is preliminary data.</text>
</comment>
<organism evidence="1 2">
    <name type="scientific">Sphingobium chlorophenolicum</name>
    <dbReference type="NCBI Taxonomy" id="46429"/>
    <lineage>
        <taxon>Bacteria</taxon>
        <taxon>Pseudomonadati</taxon>
        <taxon>Pseudomonadota</taxon>
        <taxon>Alphaproteobacteria</taxon>
        <taxon>Sphingomonadales</taxon>
        <taxon>Sphingomonadaceae</taxon>
        <taxon>Sphingobium</taxon>
    </lineage>
</organism>
<gene>
    <name evidence="1" type="ORF">BV95_01024</name>
</gene>
<name>A0A081RHX2_SPHCR</name>
<dbReference type="RefSeq" id="WP_164521873.1">
    <property type="nucleotide sequence ID" value="NZ_JFHR01000007.1"/>
</dbReference>
<protein>
    <submittedName>
        <fullName evidence="1">Uncharacterized protein</fullName>
    </submittedName>
</protein>
<evidence type="ECO:0000313" key="2">
    <source>
        <dbReference type="Proteomes" id="UP000028411"/>
    </source>
</evidence>